<dbReference type="SUPFAM" id="SSF51735">
    <property type="entry name" value="NAD(P)-binding Rossmann-fold domains"/>
    <property type="match status" value="1"/>
</dbReference>
<proteinExistence type="predicted"/>
<reference evidence="3 4" key="1">
    <citation type="submission" date="2018-11" db="EMBL/GenBank/DDBJ databases">
        <title>Genome sequence and assembly of Colletotrichum sidae.</title>
        <authorList>
            <person name="Gan P."/>
            <person name="Shirasu K."/>
        </authorList>
    </citation>
    <scope>NUCLEOTIDE SEQUENCE [LARGE SCALE GENOMIC DNA]</scope>
    <source>
        <strain evidence="3 4">CBS 518.97</strain>
    </source>
</reference>
<dbReference type="EMBL" id="QAPF01000128">
    <property type="protein sequence ID" value="TEA15719.1"/>
    <property type="molecule type" value="Genomic_DNA"/>
</dbReference>
<evidence type="ECO:0000313" key="3">
    <source>
        <dbReference type="EMBL" id="TEA15719.1"/>
    </source>
</evidence>
<dbReference type="PANTHER" id="PTHR10996:SF281">
    <property type="entry name" value="D-ISOMER SPECIFIC 2-HYDROXYACID DEHYDROGENASE NAD-BINDING DOMAIN-CONTAINING PROTEIN-RELATED"/>
    <property type="match status" value="1"/>
</dbReference>
<feature type="domain" description="D-isomer specific 2-hydroxyacid dehydrogenase NAD-binding" evidence="2">
    <location>
        <begin position="169"/>
        <end position="254"/>
    </location>
</feature>
<dbReference type="InterPro" id="IPR050223">
    <property type="entry name" value="D-isomer_2-hydroxyacid_DH"/>
</dbReference>
<dbReference type="Pfam" id="PF02826">
    <property type="entry name" value="2-Hacid_dh_C"/>
    <property type="match status" value="1"/>
</dbReference>
<dbReference type="SUPFAM" id="SSF52283">
    <property type="entry name" value="Formate/glycerate dehydrogenase catalytic domain-like"/>
    <property type="match status" value="1"/>
</dbReference>
<sequence length="278" mass="30929">MQPACGGQPFVKNSIRHRVNAIHKSTQSHLRDSALKIHHSTSTRKNAKPIVLHLGEDIKYNHDYHESIFTERFTVVANEEPDRASFIAAFNSLKYGDFSAIFRPHFQSGGEIGQWDDELIPLLPPSIRILASAGAGFNWADVDALGRRGIWYANGAGASDEAVSDTALFMILFVFRNFWRSQRAARTGDSEKFTAMHRLVGSISRNPRGHVLGIVGLGNIGKTLAYKARTALGMEIHYYYVVRSSKQVEEERGLRGDEGRSEVGEYLAGPGRQRECLG</sequence>
<dbReference type="GO" id="GO:0005829">
    <property type="term" value="C:cytosol"/>
    <property type="evidence" value="ECO:0007669"/>
    <property type="project" value="TreeGrafter"/>
</dbReference>
<comment type="caution">
    <text evidence="3">The sequence shown here is derived from an EMBL/GenBank/DDBJ whole genome shotgun (WGS) entry which is preliminary data.</text>
</comment>
<accession>A0A4R8TEP3</accession>
<evidence type="ECO:0000313" key="4">
    <source>
        <dbReference type="Proteomes" id="UP000295604"/>
    </source>
</evidence>
<dbReference type="Gene3D" id="3.40.50.720">
    <property type="entry name" value="NAD(P)-binding Rossmann-like Domain"/>
    <property type="match status" value="2"/>
</dbReference>
<dbReference type="AlphaFoldDB" id="A0A4R8TEP3"/>
<dbReference type="InterPro" id="IPR006140">
    <property type="entry name" value="D-isomer_DH_NAD-bd"/>
</dbReference>
<evidence type="ECO:0000259" key="2">
    <source>
        <dbReference type="Pfam" id="PF02826"/>
    </source>
</evidence>
<dbReference type="PANTHER" id="PTHR10996">
    <property type="entry name" value="2-HYDROXYACID DEHYDROGENASE-RELATED"/>
    <property type="match status" value="1"/>
</dbReference>
<evidence type="ECO:0000256" key="1">
    <source>
        <dbReference type="ARBA" id="ARBA00023002"/>
    </source>
</evidence>
<dbReference type="InterPro" id="IPR036291">
    <property type="entry name" value="NAD(P)-bd_dom_sf"/>
</dbReference>
<name>A0A4R8TEP3_9PEZI</name>
<dbReference type="Proteomes" id="UP000295604">
    <property type="component" value="Unassembled WGS sequence"/>
</dbReference>
<dbReference type="GO" id="GO:0016618">
    <property type="term" value="F:hydroxypyruvate reductase [NAD(P)H] activity"/>
    <property type="evidence" value="ECO:0007669"/>
    <property type="project" value="TreeGrafter"/>
</dbReference>
<keyword evidence="1" id="KW-0560">Oxidoreductase</keyword>
<organism evidence="3 4">
    <name type="scientific">Colletotrichum sidae</name>
    <dbReference type="NCBI Taxonomy" id="1347389"/>
    <lineage>
        <taxon>Eukaryota</taxon>
        <taxon>Fungi</taxon>
        <taxon>Dikarya</taxon>
        <taxon>Ascomycota</taxon>
        <taxon>Pezizomycotina</taxon>
        <taxon>Sordariomycetes</taxon>
        <taxon>Hypocreomycetidae</taxon>
        <taxon>Glomerellales</taxon>
        <taxon>Glomerellaceae</taxon>
        <taxon>Colletotrichum</taxon>
        <taxon>Colletotrichum orbiculare species complex</taxon>
    </lineage>
</organism>
<gene>
    <name evidence="3" type="ORF">C8034_v002195</name>
</gene>
<protein>
    <submittedName>
        <fullName evidence="3">Putative 2-hydroxyacid dehydrogenase</fullName>
    </submittedName>
</protein>
<keyword evidence="4" id="KW-1185">Reference proteome</keyword>
<dbReference type="GO" id="GO:0030267">
    <property type="term" value="F:glyoxylate reductase (NADPH) activity"/>
    <property type="evidence" value="ECO:0007669"/>
    <property type="project" value="TreeGrafter"/>
</dbReference>
<dbReference type="GO" id="GO:0051287">
    <property type="term" value="F:NAD binding"/>
    <property type="evidence" value="ECO:0007669"/>
    <property type="project" value="InterPro"/>
</dbReference>